<dbReference type="EMBL" id="BMGR01000009">
    <property type="protein sequence ID" value="GGG10349.1"/>
    <property type="molecule type" value="Genomic_DNA"/>
</dbReference>
<dbReference type="Gene3D" id="3.40.50.720">
    <property type="entry name" value="NAD(P)-binding Rossmann-like Domain"/>
    <property type="match status" value="1"/>
</dbReference>
<reference evidence="14" key="1">
    <citation type="journal article" date="2014" name="Int. J. Syst. Evol. Microbiol.">
        <title>Complete genome sequence of Corynebacterium casei LMG S-19264T (=DSM 44701T), isolated from a smear-ripened cheese.</title>
        <authorList>
            <consortium name="US DOE Joint Genome Institute (JGI-PGF)"/>
            <person name="Walter F."/>
            <person name="Albersmeier A."/>
            <person name="Kalinowski J."/>
            <person name="Ruckert C."/>
        </authorList>
    </citation>
    <scope>NUCLEOTIDE SEQUENCE</scope>
    <source>
        <strain evidence="14">CGMCC 1.12987</strain>
    </source>
</reference>
<dbReference type="InterPro" id="IPR013328">
    <property type="entry name" value="6PGD_dom2"/>
</dbReference>
<dbReference type="NCBIfam" id="TIGR00745">
    <property type="entry name" value="apbA_panE"/>
    <property type="match status" value="1"/>
</dbReference>
<evidence type="ECO:0000256" key="5">
    <source>
        <dbReference type="ARBA" id="ARBA00019465"/>
    </source>
</evidence>
<evidence type="ECO:0000256" key="11">
    <source>
        <dbReference type="RuleBase" id="RU362068"/>
    </source>
</evidence>
<comment type="function">
    <text evidence="1 11">Catalyzes the NADPH-dependent reduction of ketopantoate into pantoic acid.</text>
</comment>
<comment type="pathway">
    <text evidence="2 11">Cofactor biosynthesis; (R)-pantothenate biosynthesis; (R)-pantoate from 3-methyl-2-oxobutanoate: step 2/2.</text>
</comment>
<dbReference type="InterPro" id="IPR013332">
    <property type="entry name" value="KPR_N"/>
</dbReference>
<dbReference type="InterPro" id="IPR013752">
    <property type="entry name" value="KPA_reductase"/>
</dbReference>
<dbReference type="SUPFAM" id="SSF51735">
    <property type="entry name" value="NAD(P)-binding Rossmann-fold domains"/>
    <property type="match status" value="1"/>
</dbReference>
<evidence type="ECO:0000256" key="6">
    <source>
        <dbReference type="ARBA" id="ARBA00022655"/>
    </source>
</evidence>
<comment type="catalytic activity">
    <reaction evidence="10 11">
        <text>(R)-pantoate + NADP(+) = 2-dehydropantoate + NADPH + H(+)</text>
        <dbReference type="Rhea" id="RHEA:16233"/>
        <dbReference type="ChEBI" id="CHEBI:11561"/>
        <dbReference type="ChEBI" id="CHEBI:15378"/>
        <dbReference type="ChEBI" id="CHEBI:15980"/>
        <dbReference type="ChEBI" id="CHEBI:57783"/>
        <dbReference type="ChEBI" id="CHEBI:58349"/>
        <dbReference type="EC" id="1.1.1.169"/>
    </reaction>
</comment>
<evidence type="ECO:0000259" key="13">
    <source>
        <dbReference type="Pfam" id="PF08546"/>
    </source>
</evidence>
<dbReference type="Gene3D" id="1.10.1040.10">
    <property type="entry name" value="N-(1-d-carboxylethyl)-l-norvaline Dehydrogenase, domain 2"/>
    <property type="match status" value="1"/>
</dbReference>
<evidence type="ECO:0000256" key="9">
    <source>
        <dbReference type="ARBA" id="ARBA00032024"/>
    </source>
</evidence>
<evidence type="ECO:0000313" key="15">
    <source>
        <dbReference type="Proteomes" id="UP000644756"/>
    </source>
</evidence>
<dbReference type="InterPro" id="IPR050838">
    <property type="entry name" value="Ketopantoate_reductase"/>
</dbReference>
<evidence type="ECO:0000256" key="2">
    <source>
        <dbReference type="ARBA" id="ARBA00004994"/>
    </source>
</evidence>
<keyword evidence="8 11" id="KW-0560">Oxidoreductase</keyword>
<organism evidence="14 15">
    <name type="scientific">Paenibacillus abyssi</name>
    <dbReference type="NCBI Taxonomy" id="1340531"/>
    <lineage>
        <taxon>Bacteria</taxon>
        <taxon>Bacillati</taxon>
        <taxon>Bacillota</taxon>
        <taxon>Bacilli</taxon>
        <taxon>Bacillales</taxon>
        <taxon>Paenibacillaceae</taxon>
        <taxon>Paenibacillus</taxon>
    </lineage>
</organism>
<name>A0A917D469_9BACL</name>
<evidence type="ECO:0000256" key="8">
    <source>
        <dbReference type="ARBA" id="ARBA00023002"/>
    </source>
</evidence>
<dbReference type="SUPFAM" id="SSF48179">
    <property type="entry name" value="6-phosphogluconate dehydrogenase C-terminal domain-like"/>
    <property type="match status" value="1"/>
</dbReference>
<dbReference type="GO" id="GO:0005737">
    <property type="term" value="C:cytoplasm"/>
    <property type="evidence" value="ECO:0007669"/>
    <property type="project" value="TreeGrafter"/>
</dbReference>
<dbReference type="InterPro" id="IPR003710">
    <property type="entry name" value="ApbA"/>
</dbReference>
<dbReference type="Proteomes" id="UP000644756">
    <property type="component" value="Unassembled WGS sequence"/>
</dbReference>
<evidence type="ECO:0000256" key="7">
    <source>
        <dbReference type="ARBA" id="ARBA00022857"/>
    </source>
</evidence>
<dbReference type="PANTHER" id="PTHR43765">
    <property type="entry name" value="2-DEHYDROPANTOATE 2-REDUCTASE-RELATED"/>
    <property type="match status" value="1"/>
</dbReference>
<dbReference type="InterPro" id="IPR036291">
    <property type="entry name" value="NAD(P)-bd_dom_sf"/>
</dbReference>
<dbReference type="AlphaFoldDB" id="A0A917D469"/>
<dbReference type="PANTHER" id="PTHR43765:SF2">
    <property type="entry name" value="2-DEHYDROPANTOATE 2-REDUCTASE"/>
    <property type="match status" value="1"/>
</dbReference>
<dbReference type="EC" id="1.1.1.169" evidence="4 11"/>
<dbReference type="GO" id="GO:0050661">
    <property type="term" value="F:NADP binding"/>
    <property type="evidence" value="ECO:0007669"/>
    <property type="project" value="TreeGrafter"/>
</dbReference>
<evidence type="ECO:0000256" key="3">
    <source>
        <dbReference type="ARBA" id="ARBA00007870"/>
    </source>
</evidence>
<accession>A0A917D469</accession>
<evidence type="ECO:0000259" key="12">
    <source>
        <dbReference type="Pfam" id="PF02558"/>
    </source>
</evidence>
<feature type="domain" description="Ketopantoate reductase C-terminal" evidence="13">
    <location>
        <begin position="194"/>
        <end position="315"/>
    </location>
</feature>
<evidence type="ECO:0000256" key="10">
    <source>
        <dbReference type="ARBA" id="ARBA00048793"/>
    </source>
</evidence>
<evidence type="ECO:0000256" key="4">
    <source>
        <dbReference type="ARBA" id="ARBA00013014"/>
    </source>
</evidence>
<evidence type="ECO:0000313" key="14">
    <source>
        <dbReference type="EMBL" id="GGG10349.1"/>
    </source>
</evidence>
<dbReference type="GO" id="GO:0008677">
    <property type="term" value="F:2-dehydropantoate 2-reductase activity"/>
    <property type="evidence" value="ECO:0007669"/>
    <property type="project" value="UniProtKB-EC"/>
</dbReference>
<comment type="similarity">
    <text evidence="3 11">Belongs to the ketopantoate reductase family.</text>
</comment>
<dbReference type="InterPro" id="IPR008927">
    <property type="entry name" value="6-PGluconate_DH-like_C_sf"/>
</dbReference>
<dbReference type="Pfam" id="PF08546">
    <property type="entry name" value="ApbA_C"/>
    <property type="match status" value="1"/>
</dbReference>
<protein>
    <recommendedName>
        <fullName evidence="5 11">2-dehydropantoate 2-reductase</fullName>
        <ecNumber evidence="4 11">1.1.1.169</ecNumber>
    </recommendedName>
    <alternativeName>
        <fullName evidence="9 11">Ketopantoate reductase</fullName>
    </alternativeName>
</protein>
<dbReference type="GO" id="GO:0015940">
    <property type="term" value="P:pantothenate biosynthetic process"/>
    <property type="evidence" value="ECO:0007669"/>
    <property type="project" value="UniProtKB-KW"/>
</dbReference>
<sequence length="317" mass="34295">MNVSVIGGGAIGLLYAARLAMSGNRVQVWTRTEDQALALQAKGIVLLERHVSAVVHVEARTALTAESLGAKTMDSDLILLTVKQPHINEDLMMLLQHIAKPGTMVLCLQNGIGHMDKLRSRLPQLSFAAAVTTEGALREDSCTVNHTGHGELWIEKMGETHIPSGMAENLAIKQKMFVQHLESAGIKAFLSNEMNNRIYQKLLINSVINPLTALYGVKNGELPSDPLRRSLMFAVYKESSLILAAAGLAGDTDHWERVLAVCASTADNESSMLRDVRAGRRTEIDWINGGISALASEHEMAAPLNDSVTALINALST</sequence>
<feature type="domain" description="Ketopantoate reductase N-terminal" evidence="12">
    <location>
        <begin position="4"/>
        <end position="157"/>
    </location>
</feature>
<proteinExistence type="inferred from homology"/>
<evidence type="ECO:0000256" key="1">
    <source>
        <dbReference type="ARBA" id="ARBA00002919"/>
    </source>
</evidence>
<comment type="caution">
    <text evidence="14">The sequence shown here is derived from an EMBL/GenBank/DDBJ whole genome shotgun (WGS) entry which is preliminary data.</text>
</comment>
<gene>
    <name evidence="14" type="primary">panE</name>
    <name evidence="14" type="ORF">GCM10010916_29010</name>
</gene>
<reference evidence="14" key="2">
    <citation type="submission" date="2020-09" db="EMBL/GenBank/DDBJ databases">
        <authorList>
            <person name="Sun Q."/>
            <person name="Zhou Y."/>
        </authorList>
    </citation>
    <scope>NUCLEOTIDE SEQUENCE</scope>
    <source>
        <strain evidence="14">CGMCC 1.12987</strain>
    </source>
</reference>
<keyword evidence="7 11" id="KW-0521">NADP</keyword>
<dbReference type="RefSeq" id="WP_188531781.1">
    <property type="nucleotide sequence ID" value="NZ_BMGR01000009.1"/>
</dbReference>
<keyword evidence="6 11" id="KW-0566">Pantothenate biosynthesis</keyword>
<dbReference type="Pfam" id="PF02558">
    <property type="entry name" value="ApbA"/>
    <property type="match status" value="1"/>
</dbReference>
<keyword evidence="15" id="KW-1185">Reference proteome</keyword>